<evidence type="ECO:0000313" key="1">
    <source>
        <dbReference type="EMBL" id="KAG7498483.1"/>
    </source>
</evidence>
<name>A0AAV6R051_SOLSE</name>
<evidence type="ECO:0000313" key="2">
    <source>
        <dbReference type="Proteomes" id="UP000693946"/>
    </source>
</evidence>
<dbReference type="AlphaFoldDB" id="A0AAV6R051"/>
<protein>
    <recommendedName>
        <fullName evidence="3">SH3 domain-containing protein</fullName>
    </recommendedName>
</protein>
<dbReference type="Proteomes" id="UP000693946">
    <property type="component" value="Linkage Group LG21"/>
</dbReference>
<dbReference type="EMBL" id="JAGKHQ010000014">
    <property type="protein sequence ID" value="KAG7498483.1"/>
    <property type="molecule type" value="Genomic_DNA"/>
</dbReference>
<comment type="caution">
    <text evidence="1">The sequence shown here is derived from an EMBL/GenBank/DDBJ whole genome shotgun (WGS) entry which is preliminary data.</text>
</comment>
<reference evidence="1 2" key="1">
    <citation type="journal article" date="2021" name="Sci. Rep.">
        <title>Chromosome anchoring in Senegalese sole (Solea senegalensis) reveals sex-associated markers and genome rearrangements in flatfish.</title>
        <authorList>
            <person name="Guerrero-Cozar I."/>
            <person name="Gomez-Garrido J."/>
            <person name="Berbel C."/>
            <person name="Martinez-Blanch J.F."/>
            <person name="Alioto T."/>
            <person name="Claros M.G."/>
            <person name="Gagnaire P.A."/>
            <person name="Manchado M."/>
        </authorList>
    </citation>
    <scope>NUCLEOTIDE SEQUENCE [LARGE SCALE GENOMIC DNA]</scope>
    <source>
        <strain evidence="1">Sse05_10M</strain>
    </source>
</reference>
<sequence length="107" mass="12120">MRAPSQREGDVVKIYSEIVGDLGWWKGEVNGRSSSRNLLIPGRKHRNNSSALALSPVFCCFQKSSPMKTSRMMMMRSREPTTVDPAVFSSYSIVHKRRFLPNCLSLN</sequence>
<proteinExistence type="predicted"/>
<keyword evidence="2" id="KW-1185">Reference proteome</keyword>
<organism evidence="1 2">
    <name type="scientific">Solea senegalensis</name>
    <name type="common">Senegalese sole</name>
    <dbReference type="NCBI Taxonomy" id="28829"/>
    <lineage>
        <taxon>Eukaryota</taxon>
        <taxon>Metazoa</taxon>
        <taxon>Chordata</taxon>
        <taxon>Craniata</taxon>
        <taxon>Vertebrata</taxon>
        <taxon>Euteleostomi</taxon>
        <taxon>Actinopterygii</taxon>
        <taxon>Neopterygii</taxon>
        <taxon>Teleostei</taxon>
        <taxon>Neoteleostei</taxon>
        <taxon>Acanthomorphata</taxon>
        <taxon>Carangaria</taxon>
        <taxon>Pleuronectiformes</taxon>
        <taxon>Pleuronectoidei</taxon>
        <taxon>Soleidae</taxon>
        <taxon>Solea</taxon>
    </lineage>
</organism>
<evidence type="ECO:0008006" key="3">
    <source>
        <dbReference type="Google" id="ProtNLM"/>
    </source>
</evidence>
<accession>A0AAV6R051</accession>
<gene>
    <name evidence="1" type="ORF">JOB18_009902</name>
</gene>